<dbReference type="STRING" id="6832.A0A553PAM8"/>
<feature type="compositionally biased region" description="Basic and acidic residues" evidence="1">
    <location>
        <begin position="19"/>
        <end position="34"/>
    </location>
</feature>
<reference evidence="2 3" key="1">
    <citation type="journal article" date="2018" name="Nat. Ecol. Evol.">
        <title>Genomic signatures of mitonuclear coevolution across populations of Tigriopus californicus.</title>
        <authorList>
            <person name="Barreto F.S."/>
            <person name="Watson E.T."/>
            <person name="Lima T.G."/>
            <person name="Willett C.S."/>
            <person name="Edmands S."/>
            <person name="Li W."/>
            <person name="Burton R.S."/>
        </authorList>
    </citation>
    <scope>NUCLEOTIDE SEQUENCE [LARGE SCALE GENOMIC DNA]</scope>
    <source>
        <strain evidence="2 3">San Diego</strain>
    </source>
</reference>
<evidence type="ECO:0000256" key="1">
    <source>
        <dbReference type="SAM" id="MobiDB-lite"/>
    </source>
</evidence>
<dbReference type="Proteomes" id="UP000318571">
    <property type="component" value="Chromosome 2"/>
</dbReference>
<sequence length="215" mass="24354">MKTLKKQCLELEETVQASREVEGEGSKKEKELKEAEVEVKASKKAVETSKNKWTDREAEEASLKMEINDLQKAISDEEDQLRACDEVIAGFETECTHLVEAVLEAKEALKAQKEVAAEAYDDAEKLVQHMQNKYKWIGFDRKIFSESGSVYDFKATDSQEAGKKIQKLEETKEKLERTVNMRAILPGTKAKLQSPEGMDVLDEVEASSTFLQHFC</sequence>
<organism evidence="2 3">
    <name type="scientific">Tigriopus californicus</name>
    <name type="common">Marine copepod</name>
    <dbReference type="NCBI Taxonomy" id="6832"/>
    <lineage>
        <taxon>Eukaryota</taxon>
        <taxon>Metazoa</taxon>
        <taxon>Ecdysozoa</taxon>
        <taxon>Arthropoda</taxon>
        <taxon>Crustacea</taxon>
        <taxon>Multicrustacea</taxon>
        <taxon>Hexanauplia</taxon>
        <taxon>Copepoda</taxon>
        <taxon>Harpacticoida</taxon>
        <taxon>Harpacticidae</taxon>
        <taxon>Tigriopus</taxon>
    </lineage>
</organism>
<protein>
    <submittedName>
        <fullName evidence="2">Uncharacterized protein</fullName>
    </submittedName>
</protein>
<evidence type="ECO:0000313" key="3">
    <source>
        <dbReference type="Proteomes" id="UP000318571"/>
    </source>
</evidence>
<dbReference type="AlphaFoldDB" id="A0A553PAM8"/>
<gene>
    <name evidence="2" type="ORF">TCAL_14541</name>
</gene>
<feature type="region of interest" description="Disordered" evidence="1">
    <location>
        <begin position="15"/>
        <end position="34"/>
    </location>
</feature>
<comment type="caution">
    <text evidence="2">The sequence shown here is derived from an EMBL/GenBank/DDBJ whole genome shotgun (WGS) entry which is preliminary data.</text>
</comment>
<accession>A0A553PAM8</accession>
<proteinExistence type="predicted"/>
<dbReference type="EMBL" id="VCGU01000005">
    <property type="protein sequence ID" value="TRY74718.1"/>
    <property type="molecule type" value="Genomic_DNA"/>
</dbReference>
<name>A0A553PAM8_TIGCA</name>
<evidence type="ECO:0000313" key="2">
    <source>
        <dbReference type="EMBL" id="TRY74718.1"/>
    </source>
</evidence>
<keyword evidence="3" id="KW-1185">Reference proteome</keyword>